<dbReference type="EMBL" id="BMVF01000024">
    <property type="protein sequence ID" value="GHD95934.1"/>
    <property type="molecule type" value="Genomic_DNA"/>
</dbReference>
<keyword evidence="2" id="KW-0472">Membrane</keyword>
<sequence>MVQWFTGECWRCDDHDVNVTWVGPAQSEGQHAPINLCAPCVDAVERKFWQHVMGRAARPAPSATGCTSSVGRPHHRRSPVNQQPREDGTPVQLVSLSFTGLGIRADADGRTGREGWRIISERHPRLALAAGACAVLLAGLAATAVVRLL</sequence>
<protein>
    <submittedName>
        <fullName evidence="3">Uncharacterized protein</fullName>
    </submittedName>
</protein>
<dbReference type="Proteomes" id="UP000608955">
    <property type="component" value="Unassembled WGS sequence"/>
</dbReference>
<feature type="region of interest" description="Disordered" evidence="1">
    <location>
        <begin position="58"/>
        <end position="89"/>
    </location>
</feature>
<dbReference type="AlphaFoldDB" id="A0A918YB92"/>
<evidence type="ECO:0000256" key="1">
    <source>
        <dbReference type="SAM" id="MobiDB-lite"/>
    </source>
</evidence>
<evidence type="ECO:0000313" key="4">
    <source>
        <dbReference type="Proteomes" id="UP000608955"/>
    </source>
</evidence>
<reference evidence="3" key="2">
    <citation type="submission" date="2020-09" db="EMBL/GenBank/DDBJ databases">
        <authorList>
            <person name="Sun Q."/>
            <person name="Ohkuma M."/>
        </authorList>
    </citation>
    <scope>NUCLEOTIDE SEQUENCE</scope>
    <source>
        <strain evidence="3">JCM 4654</strain>
    </source>
</reference>
<reference evidence="3" key="1">
    <citation type="journal article" date="2014" name="Int. J. Syst. Evol. Microbiol.">
        <title>Complete genome sequence of Corynebacterium casei LMG S-19264T (=DSM 44701T), isolated from a smear-ripened cheese.</title>
        <authorList>
            <consortium name="US DOE Joint Genome Institute (JGI-PGF)"/>
            <person name="Walter F."/>
            <person name="Albersmeier A."/>
            <person name="Kalinowski J."/>
            <person name="Ruckert C."/>
        </authorList>
    </citation>
    <scope>NUCLEOTIDE SEQUENCE</scope>
    <source>
        <strain evidence="3">JCM 4654</strain>
    </source>
</reference>
<keyword evidence="2" id="KW-1133">Transmembrane helix</keyword>
<comment type="caution">
    <text evidence="3">The sequence shown here is derived from an EMBL/GenBank/DDBJ whole genome shotgun (WGS) entry which is preliminary data.</text>
</comment>
<feature type="transmembrane region" description="Helical" evidence="2">
    <location>
        <begin position="126"/>
        <end position="146"/>
    </location>
</feature>
<evidence type="ECO:0000256" key="2">
    <source>
        <dbReference type="SAM" id="Phobius"/>
    </source>
</evidence>
<name>A0A918YB92_9ACTN</name>
<keyword evidence="4" id="KW-1185">Reference proteome</keyword>
<evidence type="ECO:0000313" key="3">
    <source>
        <dbReference type="EMBL" id="GHD95934.1"/>
    </source>
</evidence>
<proteinExistence type="predicted"/>
<accession>A0A918YB92</accession>
<organism evidence="3 4">
    <name type="scientific">Streptomyces naganishii JCM 4654</name>
    <dbReference type="NCBI Taxonomy" id="1306179"/>
    <lineage>
        <taxon>Bacteria</taxon>
        <taxon>Bacillati</taxon>
        <taxon>Actinomycetota</taxon>
        <taxon>Actinomycetes</taxon>
        <taxon>Kitasatosporales</taxon>
        <taxon>Streptomycetaceae</taxon>
        <taxon>Streptomyces</taxon>
    </lineage>
</organism>
<keyword evidence="2" id="KW-0812">Transmembrane</keyword>
<gene>
    <name evidence="3" type="ORF">GCM10010508_62670</name>
</gene>